<keyword evidence="3" id="KW-1185">Reference proteome</keyword>
<comment type="caution">
    <text evidence="2">The sequence shown here is derived from an EMBL/GenBank/DDBJ whole genome shotgun (WGS) entry which is preliminary data.</text>
</comment>
<protein>
    <submittedName>
        <fullName evidence="2">Uncharacterized protein</fullName>
    </submittedName>
</protein>
<keyword evidence="1" id="KW-1133">Transmembrane helix</keyword>
<accession>A0ABN9KW46</accession>
<feature type="transmembrane region" description="Helical" evidence="1">
    <location>
        <begin position="145"/>
        <end position="165"/>
    </location>
</feature>
<evidence type="ECO:0000313" key="2">
    <source>
        <dbReference type="EMBL" id="CAJ0923207.1"/>
    </source>
</evidence>
<proteinExistence type="predicted"/>
<name>A0ABN9KW46_9NEOB</name>
<gene>
    <name evidence="2" type="ORF">RIMI_LOCUS1949604</name>
</gene>
<reference evidence="2" key="1">
    <citation type="submission" date="2023-07" db="EMBL/GenBank/DDBJ databases">
        <authorList>
            <person name="Stuckert A."/>
        </authorList>
    </citation>
    <scope>NUCLEOTIDE SEQUENCE</scope>
</reference>
<dbReference type="Proteomes" id="UP001176940">
    <property type="component" value="Unassembled WGS sequence"/>
</dbReference>
<keyword evidence="1" id="KW-0812">Transmembrane</keyword>
<dbReference type="EMBL" id="CAUEEQ010002619">
    <property type="protein sequence ID" value="CAJ0923207.1"/>
    <property type="molecule type" value="Genomic_DNA"/>
</dbReference>
<evidence type="ECO:0000256" key="1">
    <source>
        <dbReference type="SAM" id="Phobius"/>
    </source>
</evidence>
<evidence type="ECO:0000313" key="3">
    <source>
        <dbReference type="Proteomes" id="UP001176940"/>
    </source>
</evidence>
<organism evidence="2 3">
    <name type="scientific">Ranitomeya imitator</name>
    <name type="common">mimic poison frog</name>
    <dbReference type="NCBI Taxonomy" id="111125"/>
    <lineage>
        <taxon>Eukaryota</taxon>
        <taxon>Metazoa</taxon>
        <taxon>Chordata</taxon>
        <taxon>Craniata</taxon>
        <taxon>Vertebrata</taxon>
        <taxon>Euteleostomi</taxon>
        <taxon>Amphibia</taxon>
        <taxon>Batrachia</taxon>
        <taxon>Anura</taxon>
        <taxon>Neobatrachia</taxon>
        <taxon>Hyloidea</taxon>
        <taxon>Dendrobatidae</taxon>
        <taxon>Dendrobatinae</taxon>
        <taxon>Ranitomeya</taxon>
    </lineage>
</organism>
<sequence>MCKKFLCRVYPRVELDKFRERTLSKNRDELLIPKMTMQSQRRIPFVTTYDDGMSKQVSNIIRRHWPLLGKGHTNIVEFQLPPLNLIDQLVISDIGSTKRDLQTTFSHPSLGNFSCLGCACCNNMIKGSSFCHPRMRKKYEIRRRFTCSSSFVVYVLSCPCGLFYVG</sequence>
<keyword evidence="1" id="KW-0472">Membrane</keyword>